<evidence type="ECO:0000256" key="1">
    <source>
        <dbReference type="ARBA" id="ARBA00005495"/>
    </source>
</evidence>
<dbReference type="RefSeq" id="WP_054360890.1">
    <property type="nucleotide sequence ID" value="NZ_LJYW01000001.1"/>
</dbReference>
<evidence type="ECO:0000259" key="6">
    <source>
        <dbReference type="PROSITE" id="PS51891"/>
    </source>
</evidence>
<dbReference type="SUPFAM" id="SSF51316">
    <property type="entry name" value="Mss4-like"/>
    <property type="match status" value="1"/>
</dbReference>
<keyword evidence="8" id="KW-1185">Reference proteome</keyword>
<keyword evidence="3" id="KW-0862">Zinc</keyword>
<proteinExistence type="inferred from homology"/>
<gene>
    <name evidence="7" type="ORF">ABB55_22930</name>
</gene>
<comment type="caution">
    <text evidence="7">The sequence shown here is derived from an EMBL/GenBank/DDBJ whole genome shotgun (WGS) entry which is preliminary data.</text>
</comment>
<evidence type="ECO:0000313" key="7">
    <source>
        <dbReference type="EMBL" id="KPL54724.1"/>
    </source>
</evidence>
<accession>A0A0P6W7Z2</accession>
<dbReference type="InterPro" id="IPR011057">
    <property type="entry name" value="Mss4-like_sf"/>
</dbReference>
<evidence type="ECO:0000256" key="2">
    <source>
        <dbReference type="ARBA" id="ARBA00022723"/>
    </source>
</evidence>
<keyword evidence="2" id="KW-0479">Metal-binding</keyword>
<dbReference type="AlphaFoldDB" id="A0A0P6W7Z2"/>
<evidence type="ECO:0000256" key="5">
    <source>
        <dbReference type="SAM" id="MobiDB-lite"/>
    </source>
</evidence>
<name>A0A0P6W7Z2_9HYPH</name>
<reference evidence="7 8" key="1">
    <citation type="submission" date="2015-09" db="EMBL/GenBank/DDBJ databases">
        <authorList>
            <person name="Jackson K.R."/>
            <person name="Lunt B.L."/>
            <person name="Fisher J.N.B."/>
            <person name="Gardner A.V."/>
            <person name="Bailey M.E."/>
            <person name="Deus L.M."/>
            <person name="Earl A.S."/>
            <person name="Gibby P.D."/>
            <person name="Hartmann K.A."/>
            <person name="Liu J.E."/>
            <person name="Manci A.M."/>
            <person name="Nielsen D.A."/>
            <person name="Solomon M.B."/>
            <person name="Breakwell D.P."/>
            <person name="Burnett S.H."/>
            <person name="Grose J.H."/>
        </authorList>
    </citation>
    <scope>NUCLEOTIDE SEQUENCE [LARGE SCALE GENOMIC DNA]</scope>
    <source>
        <strain evidence="7 8">16</strain>
    </source>
</reference>
<sequence length="138" mass="15224">MPKRSGHCLCGQATVSVSGEPLRVGICHCSDCRKESGSAFTFYAVWPRPAFEWTGETATFRGQSFCPSCGSRLFSADAEEAEIKLGILSDPPVGLVPDYELWIKRREPWLRPIEGAEQYDEDRPEPQPQDVPGPPGPT</sequence>
<dbReference type="Proteomes" id="UP000048984">
    <property type="component" value="Unassembled WGS sequence"/>
</dbReference>
<evidence type="ECO:0000256" key="4">
    <source>
        <dbReference type="ARBA" id="ARBA00023239"/>
    </source>
</evidence>
<evidence type="ECO:0000313" key="8">
    <source>
        <dbReference type="Proteomes" id="UP000048984"/>
    </source>
</evidence>
<dbReference type="EMBL" id="LJYW01000001">
    <property type="protein sequence ID" value="KPL54724.1"/>
    <property type="molecule type" value="Genomic_DNA"/>
</dbReference>
<keyword evidence="4" id="KW-0456">Lyase</keyword>
<dbReference type="PROSITE" id="PS51891">
    <property type="entry name" value="CENP_V_GFA"/>
    <property type="match status" value="1"/>
</dbReference>
<dbReference type="GO" id="GO:0046872">
    <property type="term" value="F:metal ion binding"/>
    <property type="evidence" value="ECO:0007669"/>
    <property type="project" value="UniProtKB-KW"/>
</dbReference>
<organism evidence="7 8">
    <name type="scientific">Prosthecodimorpha hirschii</name>
    <dbReference type="NCBI Taxonomy" id="665126"/>
    <lineage>
        <taxon>Bacteria</taxon>
        <taxon>Pseudomonadati</taxon>
        <taxon>Pseudomonadota</taxon>
        <taxon>Alphaproteobacteria</taxon>
        <taxon>Hyphomicrobiales</taxon>
        <taxon>Ancalomicrobiaceae</taxon>
        <taxon>Prosthecodimorpha</taxon>
    </lineage>
</organism>
<reference evidence="7 8" key="2">
    <citation type="submission" date="2015-10" db="EMBL/GenBank/DDBJ databases">
        <title>Draft Genome Sequence of Prosthecomicrobium hirschii ATCC 27832.</title>
        <authorList>
            <person name="Daniel J."/>
            <person name="Givan S.A."/>
            <person name="Brun Y.V."/>
            <person name="Brown P.J."/>
        </authorList>
    </citation>
    <scope>NUCLEOTIDE SEQUENCE [LARGE SCALE GENOMIC DNA]</scope>
    <source>
        <strain evidence="7 8">16</strain>
    </source>
</reference>
<comment type="similarity">
    <text evidence="1">Belongs to the Gfa family.</text>
</comment>
<feature type="domain" description="CENP-V/GFA" evidence="6">
    <location>
        <begin position="4"/>
        <end position="110"/>
    </location>
</feature>
<feature type="region of interest" description="Disordered" evidence="5">
    <location>
        <begin position="113"/>
        <end position="138"/>
    </location>
</feature>
<dbReference type="PANTHER" id="PTHR33337:SF40">
    <property type="entry name" value="CENP-V_GFA DOMAIN-CONTAINING PROTEIN-RELATED"/>
    <property type="match status" value="1"/>
</dbReference>
<dbReference type="Pfam" id="PF04828">
    <property type="entry name" value="GFA"/>
    <property type="match status" value="1"/>
</dbReference>
<protein>
    <submittedName>
        <fullName evidence="7">Aldehyde-activating protein</fullName>
    </submittedName>
</protein>
<feature type="compositionally biased region" description="Pro residues" evidence="5">
    <location>
        <begin position="126"/>
        <end position="138"/>
    </location>
</feature>
<dbReference type="InterPro" id="IPR006913">
    <property type="entry name" value="CENP-V/GFA"/>
</dbReference>
<dbReference type="PANTHER" id="PTHR33337">
    <property type="entry name" value="GFA DOMAIN-CONTAINING PROTEIN"/>
    <property type="match status" value="1"/>
</dbReference>
<dbReference type="GO" id="GO:0016846">
    <property type="term" value="F:carbon-sulfur lyase activity"/>
    <property type="evidence" value="ECO:0007669"/>
    <property type="project" value="InterPro"/>
</dbReference>
<dbReference type="Gene3D" id="3.90.1590.10">
    <property type="entry name" value="glutathione-dependent formaldehyde- activating enzyme (gfa)"/>
    <property type="match status" value="1"/>
</dbReference>
<evidence type="ECO:0000256" key="3">
    <source>
        <dbReference type="ARBA" id="ARBA00022833"/>
    </source>
</evidence>
<dbReference type="STRING" id="665126.ABB55_22930"/>